<geneLocation type="plasmid" evidence="2 4">
    <name>p1Ch9693</name>
</geneLocation>
<comment type="caution">
    <text evidence="3">The sequence shown here is derived from an EMBL/GenBank/DDBJ whole genome shotgun (WGS) entry which is preliminary data.</text>
</comment>
<keyword evidence="2" id="KW-0614">Plasmid</keyword>
<keyword evidence="4" id="KW-1185">Reference proteome</keyword>
<feature type="coiled-coil region" evidence="1">
    <location>
        <begin position="40"/>
        <end position="67"/>
    </location>
</feature>
<name>A0ABR4TGP7_CLOHA</name>
<protein>
    <submittedName>
        <fullName evidence="3">Uncharacterized protein</fullName>
    </submittedName>
</protein>
<reference evidence="3 4" key="2">
    <citation type="submission" date="2014-02" db="EMBL/GenBank/DDBJ databases">
        <title>Plasmidome dynamics in the species complex Clostridium novyi sensu lato converts strains of independent lineages into distinctly different pathogens.</title>
        <authorList>
            <person name="Skarin H."/>
            <person name="Segerman B."/>
        </authorList>
    </citation>
    <scope>NUCLEOTIDE SEQUENCE [LARGE SCALE GENOMIC DNA]</scope>
    <source>
        <strain evidence="3 4">NCTC 9693</strain>
        <plasmid evidence="2">p1Ch9693</plasmid>
    </source>
</reference>
<organism evidence="3 4">
    <name type="scientific">Clostridium haemolyticum NCTC 9693</name>
    <dbReference type="NCBI Taxonomy" id="1443114"/>
    <lineage>
        <taxon>Bacteria</taxon>
        <taxon>Bacillati</taxon>
        <taxon>Bacillota</taxon>
        <taxon>Clostridia</taxon>
        <taxon>Eubacteriales</taxon>
        <taxon>Clostridiaceae</taxon>
        <taxon>Clostridium</taxon>
    </lineage>
</organism>
<proteinExistence type="predicted"/>
<dbReference type="RefSeq" id="WP_039227971.1">
    <property type="nucleotide sequence ID" value="NZ_CM003349.1"/>
</dbReference>
<dbReference type="EMBL" id="JENX01000026">
    <property type="protein sequence ID" value="KEI18194.1"/>
    <property type="molecule type" value="Genomic_DNA"/>
</dbReference>
<dbReference type="Proteomes" id="UP000027937">
    <property type="component" value="Plasmid p1Ch9693"/>
</dbReference>
<keyword evidence="1" id="KW-0175">Coiled coil</keyword>
<evidence type="ECO:0000313" key="3">
    <source>
        <dbReference type="EMBL" id="KEI18194.1"/>
    </source>
</evidence>
<gene>
    <name evidence="3" type="ORF">Z960_03405</name>
    <name evidence="2" type="ORF">Z960_p0139</name>
</gene>
<evidence type="ECO:0000313" key="4">
    <source>
        <dbReference type="Proteomes" id="UP000027937"/>
    </source>
</evidence>
<dbReference type="EMBL" id="JENX01000125">
    <property type="protein sequence ID" value="KEI14132.1"/>
    <property type="molecule type" value="Genomic_DNA"/>
</dbReference>
<accession>A0ABR4TGP7</accession>
<sequence>MKQYIEGNYLITEYDSGAVVKVLHGDEPKEVIPELPKNPILELEKENEKLKQELKQCQQSIIELTALASTVAVAKK</sequence>
<evidence type="ECO:0000256" key="1">
    <source>
        <dbReference type="SAM" id="Coils"/>
    </source>
</evidence>
<evidence type="ECO:0000313" key="2">
    <source>
        <dbReference type="EMBL" id="KEI14132.1"/>
    </source>
</evidence>
<reference evidence="4" key="1">
    <citation type="journal article" date="2014" name="PLoS ONE">
        <title>Plasmidome interchange between Clostridium botulinum, Clostridium novyi and Clostridium haemolyticum converts strains of independent lineages into distinctly different pathogens.</title>
        <authorList>
            <person name="Skarin H."/>
            <person name="Segerman B."/>
        </authorList>
    </citation>
    <scope>NUCLEOTIDE SEQUENCE [LARGE SCALE GENOMIC DNA]</scope>
    <source>
        <strain evidence="4">NCTC 9693</strain>
    </source>
</reference>